<comment type="similarity">
    <text evidence="1 2">Belongs to the ArsC family.</text>
</comment>
<dbReference type="InterPro" id="IPR006660">
    <property type="entry name" value="Arsenate_reductase-like"/>
</dbReference>
<proteinExistence type="inferred from homology"/>
<dbReference type="PANTHER" id="PTHR30041:SF8">
    <property type="entry name" value="PROTEIN YFFB"/>
    <property type="match status" value="1"/>
</dbReference>
<dbReference type="Pfam" id="PF03960">
    <property type="entry name" value="ArsC"/>
    <property type="match status" value="1"/>
</dbReference>
<dbReference type="SUPFAM" id="SSF52833">
    <property type="entry name" value="Thioredoxin-like"/>
    <property type="match status" value="1"/>
</dbReference>
<accession>A0AAP2G744</accession>
<evidence type="ECO:0000313" key="3">
    <source>
        <dbReference type="EMBL" id="MBT0956069.1"/>
    </source>
</evidence>
<dbReference type="Proteomes" id="UP001315686">
    <property type="component" value="Unassembled WGS sequence"/>
</dbReference>
<dbReference type="PANTHER" id="PTHR30041">
    <property type="entry name" value="ARSENATE REDUCTASE"/>
    <property type="match status" value="1"/>
</dbReference>
<dbReference type="InterPro" id="IPR036249">
    <property type="entry name" value="Thioredoxin-like_sf"/>
</dbReference>
<evidence type="ECO:0000256" key="1">
    <source>
        <dbReference type="ARBA" id="ARBA00007198"/>
    </source>
</evidence>
<comment type="caution">
    <text evidence="3">The sequence shown here is derived from an EMBL/GenBank/DDBJ whole genome shotgun (WGS) entry which is preliminary data.</text>
</comment>
<evidence type="ECO:0000313" key="4">
    <source>
        <dbReference type="Proteomes" id="UP001315686"/>
    </source>
</evidence>
<dbReference type="EMBL" id="JADQAZ010000001">
    <property type="protein sequence ID" value="MBT0956069.1"/>
    <property type="molecule type" value="Genomic_DNA"/>
</dbReference>
<protein>
    <submittedName>
        <fullName evidence="3">Arsenate reductase</fullName>
    </submittedName>
</protein>
<evidence type="ECO:0000256" key="2">
    <source>
        <dbReference type="PROSITE-ProRule" id="PRU01282"/>
    </source>
</evidence>
<sequence>MKLYGLKTCDTCRKALKMLKEAGHEVTYVDVRADGISAQDIARFTAAFGDALLNTRSTTWRGLSEEERAAEPQSLIAAHPTLMKRPVIEGENGLTLGWTAKVQAQYL</sequence>
<keyword evidence="4" id="KW-1185">Reference proteome</keyword>
<dbReference type="PROSITE" id="PS51353">
    <property type="entry name" value="ARSC"/>
    <property type="match status" value="1"/>
</dbReference>
<name>A0AAP2G744_9RHOB</name>
<organism evidence="3 4">
    <name type="scientific">Harenicola maris</name>
    <dbReference type="NCBI Taxonomy" id="2841044"/>
    <lineage>
        <taxon>Bacteria</taxon>
        <taxon>Pseudomonadati</taxon>
        <taxon>Pseudomonadota</taxon>
        <taxon>Alphaproteobacteria</taxon>
        <taxon>Rhodobacterales</taxon>
        <taxon>Paracoccaceae</taxon>
        <taxon>Harenicola</taxon>
    </lineage>
</organism>
<reference evidence="3 4" key="1">
    <citation type="journal article" date="2021" name="Arch. Microbiol.">
        <title>Harenicola maris gen. nov., sp. nov. isolated from the Sea of Japan shallow sediments.</title>
        <authorList>
            <person name="Romanenko L.A."/>
            <person name="Kurilenko V.V."/>
            <person name="Chernysheva N.Y."/>
            <person name="Tekutyeva L.A."/>
            <person name="Velansky P.V."/>
            <person name="Svetashev V.I."/>
            <person name="Isaeva M.P."/>
        </authorList>
    </citation>
    <scope>NUCLEOTIDE SEQUENCE [LARGE SCALE GENOMIC DNA]</scope>
    <source>
        <strain evidence="3 4">KMM 3653</strain>
    </source>
</reference>
<dbReference type="RefSeq" id="WP_327792284.1">
    <property type="nucleotide sequence ID" value="NZ_JADQAZ010000001.1"/>
</dbReference>
<dbReference type="Gene3D" id="3.40.30.10">
    <property type="entry name" value="Glutaredoxin"/>
    <property type="match status" value="1"/>
</dbReference>
<dbReference type="AlphaFoldDB" id="A0AAP2G744"/>
<gene>
    <name evidence="3" type="ORF">IV417_01605</name>
</gene>